<dbReference type="EMBL" id="AE001825">
    <property type="protein sequence ID" value="AAF12183.1"/>
    <property type="molecule type" value="Genomic_DNA"/>
</dbReference>
<dbReference type="SMART" id="SM00822">
    <property type="entry name" value="PKS_KR"/>
    <property type="match status" value="1"/>
</dbReference>
<dbReference type="Pfam" id="PF00106">
    <property type="entry name" value="adh_short"/>
    <property type="match status" value="1"/>
</dbReference>
<dbReference type="Gene3D" id="3.40.50.720">
    <property type="entry name" value="NAD(P)-binding Rossmann-like Domain"/>
    <property type="match status" value="1"/>
</dbReference>
<dbReference type="InterPro" id="IPR002347">
    <property type="entry name" value="SDR_fam"/>
</dbReference>
<evidence type="ECO:0000256" key="1">
    <source>
        <dbReference type="ARBA" id="ARBA00006484"/>
    </source>
</evidence>
<evidence type="ECO:0000313" key="6">
    <source>
        <dbReference type="Proteomes" id="UP000002524"/>
    </source>
</evidence>
<accession>Q9RYW1</accession>
<dbReference type="Proteomes" id="UP000002524">
    <property type="component" value="Chromosome 2"/>
</dbReference>
<dbReference type="PANTHER" id="PTHR43669:SF3">
    <property type="entry name" value="ALCOHOL DEHYDROGENASE, PUTATIVE (AFU_ORTHOLOGUE AFUA_3G03445)-RELATED"/>
    <property type="match status" value="1"/>
</dbReference>
<dbReference type="KEGG" id="dra:DR_A0195"/>
<dbReference type="PANTHER" id="PTHR43669">
    <property type="entry name" value="5-KETO-D-GLUCONATE 5-REDUCTASE"/>
    <property type="match status" value="1"/>
</dbReference>
<evidence type="ECO:0000256" key="2">
    <source>
        <dbReference type="ARBA" id="ARBA00023002"/>
    </source>
</evidence>
<dbReference type="GeneID" id="69519089"/>
<feature type="domain" description="Ketoreductase" evidence="4">
    <location>
        <begin position="6"/>
        <end position="185"/>
    </location>
</feature>
<evidence type="ECO:0000313" key="5">
    <source>
        <dbReference type="EMBL" id="AAF12183.1"/>
    </source>
</evidence>
<dbReference type="GO" id="GO:0016491">
    <property type="term" value="F:oxidoreductase activity"/>
    <property type="evidence" value="ECO:0007669"/>
    <property type="project" value="UniProtKB-KW"/>
</dbReference>
<dbReference type="RefSeq" id="WP_010889454.1">
    <property type="nucleotide sequence ID" value="NC_001264.1"/>
</dbReference>
<dbReference type="InterPro" id="IPR057326">
    <property type="entry name" value="KR_dom"/>
</dbReference>
<keyword evidence="6" id="KW-1185">Reference proteome</keyword>
<dbReference type="PIR" id="C75616">
    <property type="entry name" value="C75616"/>
</dbReference>
<dbReference type="eggNOG" id="COG1028">
    <property type="taxonomic scope" value="Bacteria"/>
</dbReference>
<evidence type="ECO:0000259" key="4">
    <source>
        <dbReference type="SMART" id="SM00822"/>
    </source>
</evidence>
<evidence type="ECO:0000256" key="3">
    <source>
        <dbReference type="RuleBase" id="RU000363"/>
    </source>
</evidence>
<comment type="similarity">
    <text evidence="1 3">Belongs to the short-chain dehydrogenases/reductases (SDR) family.</text>
</comment>
<dbReference type="DNASU" id="1798017"/>
<dbReference type="SUPFAM" id="SSF51735">
    <property type="entry name" value="NAD(P)-binding Rossmann-fold domains"/>
    <property type="match status" value="1"/>
</dbReference>
<dbReference type="EnsemblBacteria" id="AAF12183">
    <property type="protein sequence ID" value="AAF12183"/>
    <property type="gene ID" value="DR_A0195"/>
</dbReference>
<sequence>MEFQNKIVVVTGGASGIGLALATRFVQEGATVITSDRNAEVGAQKAQEIGARFIPADISREEGVQAIIENVLAQEGRIDLFCSNAGVAQGEGPETPDKVWDLVHRINVMSHVWAARHLLPHFLERGEGHFLNTASAAGLLTELHSAPYAVTKHAALAFAEWLAVTYGDRGIKVTCLCPEGVWTPMVQNAPILQQTAITTDELVEKALEVLRADGFLITTHDTTLKSFRNKAENYDVWISKMRHLRTKAMALVEAHAAQAPQAAAEAAAGQAPRTEGHP</sequence>
<dbReference type="OrthoDB" id="9775296at2"/>
<dbReference type="CDD" id="cd05233">
    <property type="entry name" value="SDR_c"/>
    <property type="match status" value="1"/>
</dbReference>
<dbReference type="AlphaFoldDB" id="Q9RYW1"/>
<dbReference type="InterPro" id="IPR020904">
    <property type="entry name" value="Sc_DH/Rdtase_CS"/>
</dbReference>
<dbReference type="PROSITE" id="PS00061">
    <property type="entry name" value="ADH_SHORT"/>
    <property type="match status" value="1"/>
</dbReference>
<gene>
    <name evidence="5" type="ordered locus">DR_A0195</name>
</gene>
<dbReference type="STRING" id="243230.DR_A0195"/>
<dbReference type="InterPro" id="IPR036291">
    <property type="entry name" value="NAD(P)-bd_dom_sf"/>
</dbReference>
<keyword evidence="2" id="KW-0560">Oxidoreductase</keyword>
<protein>
    <submittedName>
        <fullName evidence="5">Oxidoreductase, short-chain dehydrogenase/reductase family</fullName>
    </submittedName>
</protein>
<dbReference type="HOGENOM" id="CLU_010194_2_1_0"/>
<reference evidence="5 6" key="1">
    <citation type="journal article" date="1999" name="Science">
        <title>Genome sequence of the radioresistant bacterium Deinococcus radiodurans R1.</title>
        <authorList>
            <person name="White O."/>
            <person name="Eisen J.A."/>
            <person name="Heidelberg J.F."/>
            <person name="Hickey E.K."/>
            <person name="Peterson J.D."/>
            <person name="Dodson R.J."/>
            <person name="Haft D.H."/>
            <person name="Gwinn M.L."/>
            <person name="Nelson W.C."/>
            <person name="Richardson D.L."/>
            <person name="Moffat K.S."/>
            <person name="Qin H."/>
            <person name="Jiang L."/>
            <person name="Pamphile W."/>
            <person name="Crosby M."/>
            <person name="Shen M."/>
            <person name="Vamathevan J.J."/>
            <person name="Lam P."/>
            <person name="McDonald L."/>
            <person name="Utterback T."/>
            <person name="Zalewski C."/>
            <person name="Makarova K.S."/>
            <person name="Aravind L."/>
            <person name="Daly M.J."/>
            <person name="Minton K.W."/>
            <person name="Fleischmann R.D."/>
            <person name="Ketchum K.A."/>
            <person name="Nelson K.E."/>
            <person name="Salzberg S."/>
            <person name="Smith H.O."/>
            <person name="Venter J.C."/>
            <person name="Fraser C.M."/>
        </authorList>
    </citation>
    <scope>NUCLEOTIDE SEQUENCE [LARGE SCALE GENOMIC DNA]</scope>
    <source>
        <strain evidence="6">ATCC 13939 / DSM 20539 / JCM 16871 / LMG 4051 / NBRC 15346 / NCIMB 9279 / R1 / VKM B-1422</strain>
    </source>
</reference>
<name>Q9RYW1_DEIRA</name>
<proteinExistence type="inferred from homology"/>
<dbReference type="InParanoid" id="Q9RYW1"/>
<dbReference type="PaxDb" id="243230-DR_A0195"/>
<dbReference type="PRINTS" id="PR00080">
    <property type="entry name" value="SDRFAMILY"/>
</dbReference>
<organism evidence="5 6">
    <name type="scientific">Deinococcus radiodurans (strain ATCC 13939 / DSM 20539 / JCM 16871 / CCUG 27074 / LMG 4051 / NBRC 15346 / NCIMB 9279 / VKM B-1422 / R1)</name>
    <dbReference type="NCBI Taxonomy" id="243230"/>
    <lineage>
        <taxon>Bacteria</taxon>
        <taxon>Thermotogati</taxon>
        <taxon>Deinococcota</taxon>
        <taxon>Deinococci</taxon>
        <taxon>Deinococcales</taxon>
        <taxon>Deinococcaceae</taxon>
        <taxon>Deinococcus</taxon>
    </lineage>
</organism>
<dbReference type="PRINTS" id="PR00081">
    <property type="entry name" value="GDHRDH"/>
</dbReference>
<dbReference type="PATRIC" id="fig|243230.17.peg.3084"/>